<proteinExistence type="predicted"/>
<organism evidence="1">
    <name type="scientific">marine sediment metagenome</name>
    <dbReference type="NCBI Taxonomy" id="412755"/>
    <lineage>
        <taxon>unclassified sequences</taxon>
        <taxon>metagenomes</taxon>
        <taxon>ecological metagenomes</taxon>
    </lineage>
</organism>
<feature type="non-terminal residue" evidence="1">
    <location>
        <position position="107"/>
    </location>
</feature>
<dbReference type="InterPro" id="IPR038071">
    <property type="entry name" value="UROD/MetE-like_sf"/>
</dbReference>
<gene>
    <name evidence="1" type="ORF">S12H4_24695</name>
</gene>
<protein>
    <submittedName>
        <fullName evidence="1">Uncharacterized protein</fullName>
    </submittedName>
</protein>
<reference evidence="1" key="1">
    <citation type="journal article" date="2014" name="Front. Microbiol.">
        <title>High frequency of phylogenetically diverse reductive dehalogenase-homologous genes in deep subseafloor sedimentary metagenomes.</title>
        <authorList>
            <person name="Kawai M."/>
            <person name="Futagami T."/>
            <person name="Toyoda A."/>
            <person name="Takaki Y."/>
            <person name="Nishi S."/>
            <person name="Hori S."/>
            <person name="Arai W."/>
            <person name="Tsubouchi T."/>
            <person name="Morono Y."/>
            <person name="Uchiyama I."/>
            <person name="Ito T."/>
            <person name="Fujiyama A."/>
            <person name="Inagaki F."/>
            <person name="Takami H."/>
        </authorList>
    </citation>
    <scope>NUCLEOTIDE SEQUENCE</scope>
    <source>
        <strain evidence="1">Expedition CK06-06</strain>
    </source>
</reference>
<dbReference type="AlphaFoldDB" id="X1TKI0"/>
<dbReference type="Gene3D" id="3.20.20.210">
    <property type="match status" value="1"/>
</dbReference>
<comment type="caution">
    <text evidence="1">The sequence shown here is derived from an EMBL/GenBank/DDBJ whole genome shotgun (WGS) entry which is preliminary data.</text>
</comment>
<sequence>MNQAKFDTSHRMSPRERVLTALDHREPDRVPFSWGMGLTREMWTTLDNYLTEEGVNLRRLQADTEDVRTIFVPYSGPELTPRADIWGIERKRQSYGAGSYNEIAFYP</sequence>
<accession>X1TKI0</accession>
<evidence type="ECO:0000313" key="1">
    <source>
        <dbReference type="EMBL" id="GAI80524.1"/>
    </source>
</evidence>
<name>X1TKI0_9ZZZZ</name>
<dbReference type="EMBL" id="BARW01013497">
    <property type="protein sequence ID" value="GAI80524.1"/>
    <property type="molecule type" value="Genomic_DNA"/>
</dbReference>